<dbReference type="EMBL" id="LSDC01000029">
    <property type="protein sequence ID" value="KXB62087.1"/>
    <property type="molecule type" value="Genomic_DNA"/>
</dbReference>
<evidence type="ECO:0008006" key="4">
    <source>
        <dbReference type="Google" id="ProtNLM"/>
    </source>
</evidence>
<keyword evidence="1" id="KW-1133">Transmembrane helix</keyword>
<gene>
    <name evidence="2" type="ORF">HMPREF3186_00500</name>
</gene>
<reference evidence="3" key="1">
    <citation type="submission" date="2016-01" db="EMBL/GenBank/DDBJ databases">
        <authorList>
            <person name="Mitreva M."/>
            <person name="Pepin K.H."/>
            <person name="Mihindukulasuriya K.A."/>
            <person name="Fulton R."/>
            <person name="Fronick C."/>
            <person name="O'Laughlin M."/>
            <person name="Miner T."/>
            <person name="Herter B."/>
            <person name="Rosa B.A."/>
            <person name="Cordes M."/>
            <person name="Tomlinson C."/>
            <person name="Wollam A."/>
            <person name="Palsikar V.B."/>
            <person name="Mardis E.R."/>
            <person name="Wilson R.K."/>
        </authorList>
    </citation>
    <scope>NUCLEOTIDE SEQUENCE [LARGE SCALE GENOMIC DNA]</scope>
    <source>
        <strain evidence="3">DNF01167</strain>
    </source>
</reference>
<accession>A0A134A313</accession>
<evidence type="ECO:0000313" key="3">
    <source>
        <dbReference type="Proteomes" id="UP000070355"/>
    </source>
</evidence>
<comment type="caution">
    <text evidence="2">The sequence shown here is derived from an EMBL/GenBank/DDBJ whole genome shotgun (WGS) entry which is preliminary data.</text>
</comment>
<organism evidence="2 3">
    <name type="scientific">Gemella haemolysans</name>
    <dbReference type="NCBI Taxonomy" id="1379"/>
    <lineage>
        <taxon>Bacteria</taxon>
        <taxon>Bacillati</taxon>
        <taxon>Bacillota</taxon>
        <taxon>Bacilli</taxon>
        <taxon>Bacillales</taxon>
        <taxon>Gemellaceae</taxon>
        <taxon>Gemella</taxon>
    </lineage>
</organism>
<feature type="transmembrane region" description="Helical" evidence="1">
    <location>
        <begin position="26"/>
        <end position="48"/>
    </location>
</feature>
<keyword evidence="1" id="KW-0812">Transmembrane</keyword>
<name>A0A134A313_9BACL</name>
<dbReference type="AlphaFoldDB" id="A0A134A313"/>
<dbReference type="Proteomes" id="UP000070355">
    <property type="component" value="Unassembled WGS sequence"/>
</dbReference>
<evidence type="ECO:0000313" key="2">
    <source>
        <dbReference type="EMBL" id="KXB62087.1"/>
    </source>
</evidence>
<evidence type="ECO:0000256" key="1">
    <source>
        <dbReference type="SAM" id="Phobius"/>
    </source>
</evidence>
<proteinExistence type="predicted"/>
<dbReference type="PATRIC" id="fig|1379.3.peg.496"/>
<sequence length="54" mass="5850">MKGDGAYAHKCQNLEERSSKLSAYEIVQTVIGINLLIVSVASACIVALKKDNKK</sequence>
<protein>
    <recommendedName>
        <fullName evidence="4">Holin-like toxin</fullName>
    </recommendedName>
</protein>
<keyword evidence="1" id="KW-0472">Membrane</keyword>